<evidence type="ECO:0000256" key="9">
    <source>
        <dbReference type="ARBA" id="ARBA00044991"/>
    </source>
</evidence>
<dbReference type="RefSeq" id="WP_094255022.1">
    <property type="nucleotide sequence ID" value="NZ_NNCE01000011.1"/>
</dbReference>
<comment type="catalytic activity">
    <reaction evidence="7">
        <text>beta-D-glucose 1-phosphate = beta-D-glucose 6-phosphate</text>
        <dbReference type="Rhea" id="RHEA:20113"/>
        <dbReference type="ChEBI" id="CHEBI:57684"/>
        <dbReference type="ChEBI" id="CHEBI:58247"/>
        <dbReference type="EC" id="5.4.2.6"/>
    </reaction>
</comment>
<feature type="binding site" evidence="12">
    <location>
        <position position="10"/>
    </location>
    <ligand>
        <name>Mg(2+)</name>
        <dbReference type="ChEBI" id="CHEBI:18420"/>
    </ligand>
</feature>
<evidence type="ECO:0000256" key="7">
    <source>
        <dbReference type="ARBA" id="ARBA00044926"/>
    </source>
</evidence>
<evidence type="ECO:0000256" key="10">
    <source>
        <dbReference type="PIRSR" id="PIRSR610972-1"/>
    </source>
</evidence>
<feature type="binding site" evidence="12">
    <location>
        <position position="173"/>
    </location>
    <ligand>
        <name>Mg(2+)</name>
        <dbReference type="ChEBI" id="CHEBI:18420"/>
    </ligand>
</feature>
<dbReference type="InterPro" id="IPR023198">
    <property type="entry name" value="PGP-like_dom2"/>
</dbReference>
<dbReference type="SFLD" id="SFLDS00003">
    <property type="entry name" value="Haloacid_Dehalogenase"/>
    <property type="match status" value="1"/>
</dbReference>
<organism evidence="14 15">
    <name type="scientific">Mycoplasma testudineum</name>
    <dbReference type="NCBI Taxonomy" id="244584"/>
    <lineage>
        <taxon>Bacteria</taxon>
        <taxon>Bacillati</taxon>
        <taxon>Mycoplasmatota</taxon>
        <taxon>Mollicutes</taxon>
        <taxon>Mycoplasmataceae</taxon>
        <taxon>Mycoplasma</taxon>
    </lineage>
</organism>
<feature type="site" description="Important for catalytic activity and assists the phosphoryl transfer reaction to Asp8 by balancing charge and orienting the reacting groups" evidence="13">
    <location>
        <position position="149"/>
    </location>
</feature>
<comment type="similarity">
    <text evidence="1">Belongs to the HAD-like hydrolase superfamily. CbbY/CbbZ/Gph/YieH family.</text>
</comment>
<feature type="active site" description="Proton donor/acceptor" evidence="10">
    <location>
        <position position="12"/>
    </location>
</feature>
<keyword evidence="15" id="KW-1185">Reference proteome</keyword>
<feature type="binding site" evidence="12">
    <location>
        <position position="12"/>
    </location>
    <ligand>
        <name>Mg(2+)</name>
        <dbReference type="ChEBI" id="CHEBI:18420"/>
    </ligand>
</feature>
<feature type="binding site" evidence="11">
    <location>
        <position position="26"/>
    </location>
    <ligand>
        <name>substrate</name>
    </ligand>
</feature>
<dbReference type="SFLD" id="SFLDG01135">
    <property type="entry name" value="C1.5.6:_HAD__Beta-PGM__Phospha"/>
    <property type="match status" value="1"/>
</dbReference>
<evidence type="ECO:0000313" key="14">
    <source>
        <dbReference type="EMBL" id="TDO22129.1"/>
    </source>
</evidence>
<dbReference type="NCBIfam" id="TIGR01509">
    <property type="entry name" value="HAD-SF-IA-v3"/>
    <property type="match status" value="1"/>
</dbReference>
<dbReference type="GO" id="GO:0005975">
    <property type="term" value="P:carbohydrate metabolic process"/>
    <property type="evidence" value="ECO:0007669"/>
    <property type="project" value="InterPro"/>
</dbReference>
<proteinExistence type="inferred from homology"/>
<gene>
    <name evidence="14" type="ORF">EI74_0035</name>
</gene>
<dbReference type="PANTHER" id="PTHR46193">
    <property type="entry name" value="6-PHOSPHOGLUCONATE PHOSPHATASE"/>
    <property type="match status" value="1"/>
</dbReference>
<feature type="site" description="Important for catalytic activity and assists the phosphoryl transfer reaction to Asp8 by balancing charge and orienting the reacting groups" evidence="13">
    <location>
        <position position="118"/>
    </location>
</feature>
<evidence type="ECO:0000256" key="12">
    <source>
        <dbReference type="PIRSR" id="PIRSR610972-3"/>
    </source>
</evidence>
<keyword evidence="2" id="KW-0597">Phosphoprotein</keyword>
<reference evidence="14 15" key="1">
    <citation type="submission" date="2019-03" db="EMBL/GenBank/DDBJ databases">
        <title>Genomic Encyclopedia of Archaeal and Bacterial Type Strains, Phase II (KMG-II): from individual species to whole genera.</title>
        <authorList>
            <person name="Goeker M."/>
        </authorList>
    </citation>
    <scope>NUCLEOTIDE SEQUENCE [LARGE SCALE GENOMIC DNA]</scope>
    <source>
        <strain evidence="14 15">ATCC 700618</strain>
    </source>
</reference>
<dbReference type="NCBIfam" id="TIGR02009">
    <property type="entry name" value="PGMB-YQAB-SF"/>
    <property type="match status" value="1"/>
</dbReference>
<dbReference type="EC" id="5.4.2.6" evidence="8"/>
<feature type="binding site" evidence="12">
    <location>
        <position position="174"/>
    </location>
    <ligand>
        <name>Mg(2+)</name>
        <dbReference type="ChEBI" id="CHEBI:18420"/>
    </ligand>
</feature>
<dbReference type="InterPro" id="IPR006439">
    <property type="entry name" value="HAD-SF_hydro_IA"/>
</dbReference>
<dbReference type="CDD" id="cd02598">
    <property type="entry name" value="HAD_BPGM"/>
    <property type="match status" value="1"/>
</dbReference>
<dbReference type="InterPro" id="IPR036412">
    <property type="entry name" value="HAD-like_sf"/>
</dbReference>
<evidence type="ECO:0000313" key="15">
    <source>
        <dbReference type="Proteomes" id="UP000295518"/>
    </source>
</evidence>
<dbReference type="SUPFAM" id="SSF56784">
    <property type="entry name" value="HAD-like"/>
    <property type="match status" value="1"/>
</dbReference>
<evidence type="ECO:0000256" key="6">
    <source>
        <dbReference type="ARBA" id="ARBA00023277"/>
    </source>
</evidence>
<dbReference type="OrthoDB" id="9797743at2"/>
<feature type="binding site" evidence="11">
    <location>
        <position position="149"/>
    </location>
    <ligand>
        <name>substrate</name>
    </ligand>
</feature>
<dbReference type="Gene3D" id="1.10.150.240">
    <property type="entry name" value="Putative phosphatase, domain 2"/>
    <property type="match status" value="1"/>
</dbReference>
<dbReference type="InterPro" id="IPR051600">
    <property type="entry name" value="Beta-PGM-like"/>
</dbReference>
<feature type="binding site" evidence="11">
    <location>
        <position position="79"/>
    </location>
    <ligand>
        <name>substrate</name>
    </ligand>
</feature>
<keyword evidence="6" id="KW-0119">Carbohydrate metabolism</keyword>
<dbReference type="Gene3D" id="3.40.50.1000">
    <property type="entry name" value="HAD superfamily/HAD-like"/>
    <property type="match status" value="1"/>
</dbReference>
<protein>
    <recommendedName>
        <fullName evidence="9">Beta-phosphoglucomutase</fullName>
        <ecNumber evidence="8">5.4.2.6</ecNumber>
    </recommendedName>
</protein>
<keyword evidence="4 12" id="KW-0460">Magnesium</keyword>
<keyword evidence="3 12" id="KW-0479">Metal-binding</keyword>
<dbReference type="Proteomes" id="UP000295518">
    <property type="component" value="Unassembled WGS sequence"/>
</dbReference>
<feature type="active site" description="Proton donor/acceptor" evidence="10">
    <location>
        <position position="10"/>
    </location>
</feature>
<dbReference type="InterPro" id="IPR023214">
    <property type="entry name" value="HAD_sf"/>
</dbReference>
<evidence type="ECO:0000256" key="4">
    <source>
        <dbReference type="ARBA" id="ARBA00022842"/>
    </source>
</evidence>
<dbReference type="AlphaFoldDB" id="A0A4R6IJD5"/>
<dbReference type="InterPro" id="IPR010972">
    <property type="entry name" value="Beta-PGM"/>
</dbReference>
<dbReference type="SFLD" id="SFLDG01129">
    <property type="entry name" value="C1.5:_HAD__Beta-PGM__Phosphata"/>
    <property type="match status" value="1"/>
</dbReference>
<dbReference type="GO" id="GO:0008801">
    <property type="term" value="F:beta-phosphoglucomutase activity"/>
    <property type="evidence" value="ECO:0007669"/>
    <property type="project" value="UniProtKB-EC"/>
</dbReference>
<dbReference type="GO" id="GO:0000287">
    <property type="term" value="F:magnesium ion binding"/>
    <property type="evidence" value="ECO:0007669"/>
    <property type="project" value="InterPro"/>
</dbReference>
<evidence type="ECO:0000256" key="2">
    <source>
        <dbReference type="ARBA" id="ARBA00022553"/>
    </source>
</evidence>
<accession>A0A4R6IJD5</accession>
<comment type="cofactor">
    <cofactor evidence="12">
        <name>Mg(2+)</name>
        <dbReference type="ChEBI" id="CHEBI:18420"/>
    </cofactor>
    <text evidence="12">Binds 2 magnesium ions per subunit.</text>
</comment>
<dbReference type="PRINTS" id="PR00413">
    <property type="entry name" value="HADHALOGNASE"/>
</dbReference>
<feature type="binding site" evidence="11">
    <location>
        <begin position="45"/>
        <end position="50"/>
    </location>
    <ligand>
        <name>substrate</name>
    </ligand>
</feature>
<dbReference type="PANTHER" id="PTHR46193:SF18">
    <property type="entry name" value="HEXITOL PHOSPHATASE B"/>
    <property type="match status" value="1"/>
</dbReference>
<feature type="binding site" evidence="11">
    <location>
        <begin position="118"/>
        <end position="122"/>
    </location>
    <ligand>
        <name>substrate</name>
    </ligand>
</feature>
<sequence length="226" mass="25361">MKQIKGLIFDLDGVITETASLHYKAWAKILKDKGIEYTEEENASIKGLPRPDTLKAILKMKKIENKFSQLEFEQILEDKNTYYVQSLKSKLTKSDILPGIKKLLDDAKKNNLKMAIVSSSRNAPMILESLDLINYFDYIADPVEVKNGKPAPDIFLLGVKGLNLKPSEVIGFEDAIEGAKGLFDANVYTVVITHNVEANWSEYASQIYKNTSQLDLETIMKAALKS</sequence>
<evidence type="ECO:0000256" key="1">
    <source>
        <dbReference type="ARBA" id="ARBA00006171"/>
    </source>
</evidence>
<evidence type="ECO:0000256" key="3">
    <source>
        <dbReference type="ARBA" id="ARBA00022723"/>
    </source>
</evidence>
<evidence type="ECO:0000256" key="13">
    <source>
        <dbReference type="PIRSR" id="PIRSR610972-4"/>
    </source>
</evidence>
<dbReference type="Pfam" id="PF00702">
    <property type="entry name" value="Hydrolase"/>
    <property type="match status" value="1"/>
</dbReference>
<evidence type="ECO:0000256" key="11">
    <source>
        <dbReference type="PIRSR" id="PIRSR610972-2"/>
    </source>
</evidence>
<name>A0A4R6IJD5_9MOLU</name>
<dbReference type="EMBL" id="SNWN01000002">
    <property type="protein sequence ID" value="TDO22129.1"/>
    <property type="molecule type" value="Genomic_DNA"/>
</dbReference>
<feature type="binding site" evidence="11">
    <location>
        <begin position="10"/>
        <end position="12"/>
    </location>
    <ligand>
        <name>substrate</name>
    </ligand>
</feature>
<evidence type="ECO:0000256" key="5">
    <source>
        <dbReference type="ARBA" id="ARBA00023235"/>
    </source>
</evidence>
<evidence type="ECO:0000256" key="8">
    <source>
        <dbReference type="ARBA" id="ARBA00044968"/>
    </source>
</evidence>
<dbReference type="InterPro" id="IPR010976">
    <property type="entry name" value="B-phosphoglucomutase_hydrolase"/>
</dbReference>
<dbReference type="NCBIfam" id="TIGR01990">
    <property type="entry name" value="bPGM"/>
    <property type="match status" value="1"/>
</dbReference>
<comment type="caution">
    <text evidence="14">The sequence shown here is derived from an EMBL/GenBank/DDBJ whole genome shotgun (WGS) entry which is preliminary data.</text>
</comment>
<keyword evidence="5" id="KW-0413">Isomerase</keyword>